<evidence type="ECO:0000313" key="3">
    <source>
        <dbReference type="Proteomes" id="UP000270046"/>
    </source>
</evidence>
<dbReference type="EMBL" id="CP032869">
    <property type="protein sequence ID" value="AYL95601.1"/>
    <property type="molecule type" value="Genomic_DNA"/>
</dbReference>
<dbReference type="Proteomes" id="UP000270046">
    <property type="component" value="Chromosome"/>
</dbReference>
<evidence type="ECO:0000313" key="2">
    <source>
        <dbReference type="EMBL" id="AYL95601.1"/>
    </source>
</evidence>
<gene>
    <name evidence="2" type="ORF">HYN43_009995</name>
</gene>
<sequence>MKLITTKQTLQAIVLGILAGMRTSAAPVAVTHILSRKKSRHISNSPLNFMQSPTLATVLKITAVSELVVDKLPSTPNRIEPAGVAGRGLSGALAGAAIFKAAGGNVWQGAFAGGITAVASTYASYWLRKNFVKSSGIADPVIGGIEDVITIGAGIALCNNA</sequence>
<evidence type="ECO:0000259" key="1">
    <source>
        <dbReference type="Pfam" id="PF13548"/>
    </source>
</evidence>
<reference evidence="2 3" key="1">
    <citation type="submission" date="2018-10" db="EMBL/GenBank/DDBJ databases">
        <title>Genome sequencing of Mucilaginibacter sp. HYN0043.</title>
        <authorList>
            <person name="Kim M."/>
            <person name="Yi H."/>
        </authorList>
    </citation>
    <scope>NUCLEOTIDE SEQUENCE [LARGE SCALE GENOMIC DNA]</scope>
    <source>
        <strain evidence="2 3">HYN0043</strain>
    </source>
</reference>
<dbReference type="KEGG" id="muh:HYN43_009995"/>
<name>A0A494VP64_9SPHI</name>
<protein>
    <submittedName>
        <fullName evidence="2">DUF4126 family protein</fullName>
    </submittedName>
</protein>
<dbReference type="OrthoDB" id="9812409at2"/>
<organism evidence="2 3">
    <name type="scientific">Mucilaginibacter celer</name>
    <dbReference type="NCBI Taxonomy" id="2305508"/>
    <lineage>
        <taxon>Bacteria</taxon>
        <taxon>Pseudomonadati</taxon>
        <taxon>Bacteroidota</taxon>
        <taxon>Sphingobacteriia</taxon>
        <taxon>Sphingobacteriales</taxon>
        <taxon>Sphingobacteriaceae</taxon>
        <taxon>Mucilaginibacter</taxon>
    </lineage>
</organism>
<dbReference type="Pfam" id="PF13548">
    <property type="entry name" value="DUF4126"/>
    <property type="match status" value="1"/>
</dbReference>
<proteinExistence type="predicted"/>
<keyword evidence="3" id="KW-1185">Reference proteome</keyword>
<dbReference type="RefSeq" id="WP_119411559.1">
    <property type="nucleotide sequence ID" value="NZ_CP032869.1"/>
</dbReference>
<accession>A0A494VP64</accession>
<dbReference type="InterPro" id="IPR025196">
    <property type="entry name" value="DUF4126"/>
</dbReference>
<dbReference type="AlphaFoldDB" id="A0A494VP64"/>
<feature type="domain" description="DUF4126" evidence="1">
    <location>
        <begin position="11"/>
        <end position="154"/>
    </location>
</feature>